<keyword evidence="3" id="KW-1185">Reference proteome</keyword>
<dbReference type="InterPro" id="IPR002110">
    <property type="entry name" value="Ankyrin_rpt"/>
</dbReference>
<gene>
    <name evidence="2" type="ORF">GCM10009639_45340</name>
</gene>
<dbReference type="SUPFAM" id="SSF48371">
    <property type="entry name" value="ARM repeat"/>
    <property type="match status" value="1"/>
</dbReference>
<evidence type="ECO:0000313" key="2">
    <source>
        <dbReference type="EMBL" id="GAA1402154.1"/>
    </source>
</evidence>
<evidence type="ECO:0000256" key="1">
    <source>
        <dbReference type="PROSITE-ProRule" id="PRU00023"/>
    </source>
</evidence>
<dbReference type="RefSeq" id="WP_344338721.1">
    <property type="nucleotide sequence ID" value="NZ_BAAAKJ010000244.1"/>
</dbReference>
<dbReference type="InterPro" id="IPR036770">
    <property type="entry name" value="Ankyrin_rpt-contain_sf"/>
</dbReference>
<dbReference type="Gene3D" id="1.25.40.20">
    <property type="entry name" value="Ankyrin repeat-containing domain"/>
    <property type="match status" value="1"/>
</dbReference>
<dbReference type="EMBL" id="BAAAKJ010000244">
    <property type="protein sequence ID" value="GAA1402154.1"/>
    <property type="molecule type" value="Genomic_DNA"/>
</dbReference>
<feature type="repeat" description="ANK" evidence="1">
    <location>
        <begin position="12"/>
        <end position="39"/>
    </location>
</feature>
<accession>A0ABP4IYC8</accession>
<evidence type="ECO:0000313" key="3">
    <source>
        <dbReference type="Proteomes" id="UP001499863"/>
    </source>
</evidence>
<dbReference type="PROSITE" id="PS50088">
    <property type="entry name" value="ANK_REPEAT"/>
    <property type="match status" value="1"/>
</dbReference>
<reference evidence="3" key="1">
    <citation type="journal article" date="2019" name="Int. J. Syst. Evol. Microbiol.">
        <title>The Global Catalogue of Microorganisms (GCM) 10K type strain sequencing project: providing services to taxonomists for standard genome sequencing and annotation.</title>
        <authorList>
            <consortium name="The Broad Institute Genomics Platform"/>
            <consortium name="The Broad Institute Genome Sequencing Center for Infectious Disease"/>
            <person name="Wu L."/>
            <person name="Ma J."/>
        </authorList>
    </citation>
    <scope>NUCLEOTIDE SEQUENCE [LARGE SCALE GENOMIC DNA]</scope>
    <source>
        <strain evidence="3">JCM 12393</strain>
    </source>
</reference>
<organism evidence="2 3">
    <name type="scientific">Kitasatospora putterlickiae</name>
    <dbReference type="NCBI Taxonomy" id="221725"/>
    <lineage>
        <taxon>Bacteria</taxon>
        <taxon>Bacillati</taxon>
        <taxon>Actinomycetota</taxon>
        <taxon>Actinomycetes</taxon>
        <taxon>Kitasatosporales</taxon>
        <taxon>Streptomycetaceae</taxon>
        <taxon>Kitasatospora</taxon>
    </lineage>
</organism>
<dbReference type="InterPro" id="IPR011989">
    <property type="entry name" value="ARM-like"/>
</dbReference>
<keyword evidence="1" id="KW-0040">ANK repeat</keyword>
<name>A0ABP4IYC8_9ACTN</name>
<dbReference type="Gene3D" id="1.25.10.10">
    <property type="entry name" value="Leucine-rich Repeat Variant"/>
    <property type="match status" value="1"/>
</dbReference>
<dbReference type="Proteomes" id="UP001499863">
    <property type="component" value="Unassembled WGS sequence"/>
</dbReference>
<proteinExistence type="predicted"/>
<comment type="caution">
    <text evidence="2">The sequence shown here is derived from an EMBL/GenBank/DDBJ whole genome shotgun (WGS) entry which is preliminary data.</text>
</comment>
<sequence length="425" mass="46216">MRQGAGMAGERLIAAVRGGDANAVRALLEDGADPDTVDERGTPVLCLAIAAFDEAVADELVLHGADPVRRLPDGTTPQLRAVDSGSIGLTLGLLGEVSLLGEATRAELLARARHWHERGPVAVLRERTGSSGAVERERVRDAPWFTEYHELRLGGMTVRDGHTGILTLLEARFGIRPGVEELAGRAAALEHPDWDHASWQEITSTLVARQDDETWEAAAALRAHRDPLFRRFGAGVLFFLGSREPFEQRGLEFLLDWVTEEEHPEVLAEVLCGLGEHDDPRIEPLGLAHLTHRAAVVRRVVPSILGAVHSERSGRRAFTADGLNALLVLTGDTDAAVRRSAGYVLSESMNPDPVVGDTLVGLLDDEDQYLRIWAVHGLAERDDPRCVEGADRVGPVDDPAAWSWILDAPARYEQRRGEREAPAAG</sequence>
<dbReference type="InterPro" id="IPR016024">
    <property type="entry name" value="ARM-type_fold"/>
</dbReference>
<protein>
    <submittedName>
        <fullName evidence="2">Uncharacterized protein</fullName>
    </submittedName>
</protein>
<dbReference type="SUPFAM" id="SSF48403">
    <property type="entry name" value="Ankyrin repeat"/>
    <property type="match status" value="1"/>
</dbReference>